<comment type="caution">
    <text evidence="3">The sequence shown here is derived from an EMBL/GenBank/DDBJ whole genome shotgun (WGS) entry which is preliminary data.</text>
</comment>
<dbReference type="Proteomes" id="UP000244893">
    <property type="component" value="Unassembled WGS sequence"/>
</dbReference>
<dbReference type="EMBL" id="QEOP01000003">
    <property type="protein sequence ID" value="PVZ93592.1"/>
    <property type="molecule type" value="Genomic_DNA"/>
</dbReference>
<dbReference type="SUPFAM" id="SSF46785">
    <property type="entry name" value="Winged helix' DNA-binding domain"/>
    <property type="match status" value="1"/>
</dbReference>
<dbReference type="GO" id="GO:0003700">
    <property type="term" value="F:DNA-binding transcription factor activity"/>
    <property type="evidence" value="ECO:0007669"/>
    <property type="project" value="InterPro"/>
</dbReference>
<feature type="domain" description="HTH marR-type" evidence="2">
    <location>
        <begin position="40"/>
        <end position="174"/>
    </location>
</feature>
<dbReference type="InterPro" id="IPR036390">
    <property type="entry name" value="WH_DNA-bd_sf"/>
</dbReference>
<feature type="region of interest" description="Disordered" evidence="1">
    <location>
        <begin position="1"/>
        <end position="40"/>
    </location>
</feature>
<name>A0A2V1HPQ6_9MICO</name>
<dbReference type="InterPro" id="IPR036388">
    <property type="entry name" value="WH-like_DNA-bd_sf"/>
</dbReference>
<gene>
    <name evidence="3" type="ORF">DDQ50_14890</name>
</gene>
<dbReference type="GO" id="GO:0006950">
    <property type="term" value="P:response to stress"/>
    <property type="evidence" value="ECO:0007669"/>
    <property type="project" value="TreeGrafter"/>
</dbReference>
<evidence type="ECO:0000256" key="1">
    <source>
        <dbReference type="SAM" id="MobiDB-lite"/>
    </source>
</evidence>
<dbReference type="InterPro" id="IPR039422">
    <property type="entry name" value="MarR/SlyA-like"/>
</dbReference>
<protein>
    <recommendedName>
        <fullName evidence="2">HTH marR-type domain-containing protein</fullName>
    </recommendedName>
</protein>
<reference evidence="3 4" key="1">
    <citation type="submission" date="2018-05" db="EMBL/GenBank/DDBJ databases">
        <title>Amnibacterium sp. M8JJ-5, whole genome shotgun sequence.</title>
        <authorList>
            <person name="Tuo L."/>
        </authorList>
    </citation>
    <scope>NUCLEOTIDE SEQUENCE [LARGE SCALE GENOMIC DNA]</scope>
    <source>
        <strain evidence="3 4">M8JJ-5</strain>
    </source>
</reference>
<organism evidence="3 4">
    <name type="scientific">Amnibacterium flavum</name>
    <dbReference type="NCBI Taxonomy" id="2173173"/>
    <lineage>
        <taxon>Bacteria</taxon>
        <taxon>Bacillati</taxon>
        <taxon>Actinomycetota</taxon>
        <taxon>Actinomycetes</taxon>
        <taxon>Micrococcales</taxon>
        <taxon>Microbacteriaceae</taxon>
        <taxon>Amnibacterium</taxon>
    </lineage>
</organism>
<dbReference type="Gene3D" id="1.10.10.10">
    <property type="entry name" value="Winged helix-like DNA-binding domain superfamily/Winged helix DNA-binding domain"/>
    <property type="match status" value="1"/>
</dbReference>
<dbReference type="CDD" id="cd00090">
    <property type="entry name" value="HTH_ARSR"/>
    <property type="match status" value="1"/>
</dbReference>
<dbReference type="InterPro" id="IPR011991">
    <property type="entry name" value="ArsR-like_HTH"/>
</dbReference>
<dbReference type="Pfam" id="PF12802">
    <property type="entry name" value="MarR_2"/>
    <property type="match status" value="1"/>
</dbReference>
<proteinExistence type="predicted"/>
<evidence type="ECO:0000313" key="4">
    <source>
        <dbReference type="Proteomes" id="UP000244893"/>
    </source>
</evidence>
<dbReference type="PROSITE" id="PS50995">
    <property type="entry name" value="HTH_MARR_2"/>
    <property type="match status" value="1"/>
</dbReference>
<sequence length="205" mass="22087">MDPDPDQRGRGACGRGSGAEPAVTTPADDSQPAASDRDPLGSLEQSFATLFRFVKSNVRESAALLDPELPPAAWTVLRHLVRESPLQVGALASATGMDKSSISRHLRELRERGFVEMTHSADDARAVLVRPSQLAVDRVGTALDATRGRYRRFLATWNEDQLEQFSVLLARFAEIERFTADEASASRVDAGGSASGPVQRATIGV</sequence>
<dbReference type="SMART" id="SM00347">
    <property type="entry name" value="HTH_MARR"/>
    <property type="match status" value="1"/>
</dbReference>
<accession>A0A2V1HPQ6</accession>
<feature type="region of interest" description="Disordered" evidence="1">
    <location>
        <begin position="186"/>
        <end position="205"/>
    </location>
</feature>
<dbReference type="AlphaFoldDB" id="A0A2V1HPQ6"/>
<dbReference type="PANTHER" id="PTHR33164:SF57">
    <property type="entry name" value="MARR-FAMILY TRANSCRIPTIONAL REGULATOR"/>
    <property type="match status" value="1"/>
</dbReference>
<dbReference type="OrthoDB" id="9154853at2"/>
<evidence type="ECO:0000313" key="3">
    <source>
        <dbReference type="EMBL" id="PVZ93592.1"/>
    </source>
</evidence>
<keyword evidence="4" id="KW-1185">Reference proteome</keyword>
<dbReference type="InterPro" id="IPR000835">
    <property type="entry name" value="HTH_MarR-typ"/>
</dbReference>
<evidence type="ECO:0000259" key="2">
    <source>
        <dbReference type="PROSITE" id="PS50995"/>
    </source>
</evidence>
<dbReference type="PANTHER" id="PTHR33164">
    <property type="entry name" value="TRANSCRIPTIONAL REGULATOR, MARR FAMILY"/>
    <property type="match status" value="1"/>
</dbReference>